<keyword evidence="2" id="KW-0812">Transmembrane</keyword>
<name>A0A7X6D9R2_9ENTE</name>
<feature type="coiled-coil region" evidence="1">
    <location>
        <begin position="36"/>
        <end position="63"/>
    </location>
</feature>
<sequence>MDFLQWLFIIGIATTIISIMLALYFLLFFIKQKNEINKEKNRMKGRRKRNKKLLKELQQKQKKSIKNMIYFFIFALLLGSGSAYISYYQATNLSDDDMANISDGFYYLSDLQEALEGIQSQEIDPEDSQQTINFIVTSLAGYSVKKGSTLNTIEGQRVLNKYYKAMSELGLNISHNSVNLFTDESIINESLLDLKKVQFYQKKVLEFFKIDSSALEAKK</sequence>
<feature type="transmembrane region" description="Helical" evidence="2">
    <location>
        <begin position="68"/>
        <end position="88"/>
    </location>
</feature>
<evidence type="ECO:0000256" key="2">
    <source>
        <dbReference type="SAM" id="Phobius"/>
    </source>
</evidence>
<comment type="caution">
    <text evidence="3">The sequence shown here is derived from an EMBL/GenBank/DDBJ whole genome shotgun (WGS) entry which is preliminary data.</text>
</comment>
<keyword evidence="2" id="KW-0472">Membrane</keyword>
<accession>A0A7X6D9R2</accession>
<organism evidence="3 4">
    <name type="scientific">Vagococcus fluvialis</name>
    <dbReference type="NCBI Taxonomy" id="2738"/>
    <lineage>
        <taxon>Bacteria</taxon>
        <taxon>Bacillati</taxon>
        <taxon>Bacillota</taxon>
        <taxon>Bacilli</taxon>
        <taxon>Lactobacillales</taxon>
        <taxon>Enterococcaceae</taxon>
        <taxon>Vagococcus</taxon>
    </lineage>
</organism>
<reference evidence="3 4" key="1">
    <citation type="submission" date="2020-03" db="EMBL/GenBank/DDBJ databases">
        <title>Bacterial samples isolated from urine from healthy bovine heifers (Gyr breed).</title>
        <authorList>
            <person name="Giannattasio-Ferraz S."/>
            <person name="Maskeri L."/>
            <person name="Penido A."/>
            <person name="Barbosa-Stancioli E.F."/>
            <person name="Putonti C."/>
        </authorList>
    </citation>
    <scope>NUCLEOTIDE SEQUENCE [LARGE SCALE GENOMIC DNA]</scope>
    <source>
        <strain evidence="3 4">UFMG-H7</strain>
    </source>
</reference>
<evidence type="ECO:0000256" key="1">
    <source>
        <dbReference type="SAM" id="Coils"/>
    </source>
</evidence>
<gene>
    <name evidence="3" type="ORF">HED35_10045</name>
</gene>
<dbReference type="Proteomes" id="UP000521358">
    <property type="component" value="Unassembled WGS sequence"/>
</dbReference>
<dbReference type="EMBL" id="JAAVMB010000011">
    <property type="protein sequence ID" value="NKC68430.1"/>
    <property type="molecule type" value="Genomic_DNA"/>
</dbReference>
<dbReference type="AlphaFoldDB" id="A0A7X6D9R2"/>
<feature type="transmembrane region" description="Helical" evidence="2">
    <location>
        <begin position="6"/>
        <end position="30"/>
    </location>
</feature>
<proteinExistence type="predicted"/>
<keyword evidence="1" id="KW-0175">Coiled coil</keyword>
<keyword evidence="2" id="KW-1133">Transmembrane helix</keyword>
<protein>
    <submittedName>
        <fullName evidence="3">Uncharacterized protein</fullName>
    </submittedName>
</protein>
<evidence type="ECO:0000313" key="3">
    <source>
        <dbReference type="EMBL" id="NKC68430.1"/>
    </source>
</evidence>
<dbReference type="RefSeq" id="WP_167807627.1">
    <property type="nucleotide sequence ID" value="NZ_JAAVMB010000011.1"/>
</dbReference>
<evidence type="ECO:0000313" key="4">
    <source>
        <dbReference type="Proteomes" id="UP000521358"/>
    </source>
</evidence>